<keyword evidence="1" id="KW-0812">Transmembrane</keyword>
<accession>A0ABT8RAH4</accession>
<evidence type="ECO:0000313" key="3">
    <source>
        <dbReference type="Proteomes" id="UP001168528"/>
    </source>
</evidence>
<protein>
    <submittedName>
        <fullName evidence="2">DUF2279 domain-containing protein</fullName>
    </submittedName>
</protein>
<gene>
    <name evidence="2" type="ORF">Q0590_20535</name>
</gene>
<evidence type="ECO:0000256" key="1">
    <source>
        <dbReference type="SAM" id="Phobius"/>
    </source>
</evidence>
<dbReference type="RefSeq" id="WP_302039476.1">
    <property type="nucleotide sequence ID" value="NZ_JAUKPO010000013.1"/>
</dbReference>
<comment type="caution">
    <text evidence="2">The sequence shown here is derived from an EMBL/GenBank/DDBJ whole genome shotgun (WGS) entry which is preliminary data.</text>
</comment>
<dbReference type="Proteomes" id="UP001168528">
    <property type="component" value="Unassembled WGS sequence"/>
</dbReference>
<keyword evidence="3" id="KW-1185">Reference proteome</keyword>
<keyword evidence="1" id="KW-0472">Membrane</keyword>
<name>A0ABT8RAH4_9BACT</name>
<dbReference type="InterPro" id="IPR018736">
    <property type="entry name" value="DUF2279_periplasmic_lipo"/>
</dbReference>
<dbReference type="EMBL" id="JAUKPO010000013">
    <property type="protein sequence ID" value="MDO1448676.1"/>
    <property type="molecule type" value="Genomic_DNA"/>
</dbReference>
<keyword evidence="1" id="KW-1133">Transmembrane helix</keyword>
<dbReference type="Pfam" id="PF10043">
    <property type="entry name" value="DUF2279"/>
    <property type="match status" value="1"/>
</dbReference>
<feature type="transmembrane region" description="Helical" evidence="1">
    <location>
        <begin position="28"/>
        <end position="47"/>
    </location>
</feature>
<organism evidence="2 3">
    <name type="scientific">Rhodocytophaga aerolata</name>
    <dbReference type="NCBI Taxonomy" id="455078"/>
    <lineage>
        <taxon>Bacteria</taxon>
        <taxon>Pseudomonadati</taxon>
        <taxon>Bacteroidota</taxon>
        <taxon>Cytophagia</taxon>
        <taxon>Cytophagales</taxon>
        <taxon>Rhodocytophagaceae</taxon>
        <taxon>Rhodocytophaga</taxon>
    </lineage>
</organism>
<reference evidence="2" key="1">
    <citation type="submission" date="2023-07" db="EMBL/GenBank/DDBJ databases">
        <title>The genome sequence of Rhodocytophaga aerolata KACC 12507.</title>
        <authorList>
            <person name="Zhang X."/>
        </authorList>
    </citation>
    <scope>NUCLEOTIDE SEQUENCE</scope>
    <source>
        <strain evidence="2">KACC 12507</strain>
    </source>
</reference>
<feature type="transmembrane region" description="Helical" evidence="1">
    <location>
        <begin position="135"/>
        <end position="152"/>
    </location>
</feature>
<proteinExistence type="predicted"/>
<sequence>MKKVKPTILVTIQSYLVPVLNSYPASRIRFIGLFLVFSCAFIAPLYAQDSIQTTSRFHKKRFTGVLIGGVSTYGLTMAGLNQAWYKENPRSSFHFFDDSRQWQQLDKAGHFYSSYHLSHTSARILEWTVIRNKKAIWIGAITGLGLMIPIEIQDGFSREYGASWSDLVANAAGAALSLQRLWWKQARIHPKFSFHPTPFASLRPNTLGSNFPQRLLKDYNGQTYWLSFDIQPWLRHESKFPAWVNLAIGYGATNMLYANKQVNELNGYDTYRQYYLSLDINFNRIPTENKFLKSLFFFLNTVHIPAPALEFNKKGMKLHPIYF</sequence>
<evidence type="ECO:0000313" key="2">
    <source>
        <dbReference type="EMBL" id="MDO1448676.1"/>
    </source>
</evidence>